<feature type="non-terminal residue" evidence="2">
    <location>
        <position position="256"/>
    </location>
</feature>
<keyword evidence="1" id="KW-0175">Coiled coil</keyword>
<evidence type="ECO:0000256" key="1">
    <source>
        <dbReference type="SAM" id="Coils"/>
    </source>
</evidence>
<sequence length="256" mass="28644">SNSEITSEYKNMQVVYSNHSINTNKENDQLRCNNEKLSKYVYQLIVEVKQLRSKIDTLKSLITGKDLSLSKFKDKIRTKSKEMKDFLSKMEALETKLSSAQEDLSMKESEIGPLRAELSALNSILVSKNSELVHMENALASKDDELKQMKDDLALKTSEIHSLESKLSLEPIKIGGEADEKKIPNSISRSDDAIASDIPSKDLSQYFIRGKGTDQVGKIDTDILDRTDDKSASIPEELVIQGYASSPKVDTEIIPK</sequence>
<feature type="non-terminal residue" evidence="2">
    <location>
        <position position="1"/>
    </location>
</feature>
<organism evidence="2 3">
    <name type="scientific">Paraglomus brasilianum</name>
    <dbReference type="NCBI Taxonomy" id="144538"/>
    <lineage>
        <taxon>Eukaryota</taxon>
        <taxon>Fungi</taxon>
        <taxon>Fungi incertae sedis</taxon>
        <taxon>Mucoromycota</taxon>
        <taxon>Glomeromycotina</taxon>
        <taxon>Glomeromycetes</taxon>
        <taxon>Paraglomerales</taxon>
        <taxon>Paraglomeraceae</taxon>
        <taxon>Paraglomus</taxon>
    </lineage>
</organism>
<protein>
    <submittedName>
        <fullName evidence="2">5917_t:CDS:1</fullName>
    </submittedName>
</protein>
<dbReference type="Gene3D" id="1.10.287.1490">
    <property type="match status" value="1"/>
</dbReference>
<dbReference type="SUPFAM" id="SSF58100">
    <property type="entry name" value="Bacterial hemolysins"/>
    <property type="match status" value="1"/>
</dbReference>
<name>A0A9N9HIA2_9GLOM</name>
<accession>A0A9N9HIA2</accession>
<evidence type="ECO:0000313" key="3">
    <source>
        <dbReference type="Proteomes" id="UP000789739"/>
    </source>
</evidence>
<dbReference type="AlphaFoldDB" id="A0A9N9HIA2"/>
<gene>
    <name evidence="2" type="ORF">PBRASI_LOCUS11556</name>
</gene>
<dbReference type="EMBL" id="CAJVPI010005884">
    <property type="protein sequence ID" value="CAG8676117.1"/>
    <property type="molecule type" value="Genomic_DNA"/>
</dbReference>
<dbReference type="OrthoDB" id="2434988at2759"/>
<comment type="caution">
    <text evidence="2">The sequence shown here is derived from an EMBL/GenBank/DDBJ whole genome shotgun (WGS) entry which is preliminary data.</text>
</comment>
<keyword evidence="3" id="KW-1185">Reference proteome</keyword>
<evidence type="ECO:0000313" key="2">
    <source>
        <dbReference type="EMBL" id="CAG8676117.1"/>
    </source>
</evidence>
<reference evidence="2" key="1">
    <citation type="submission" date="2021-06" db="EMBL/GenBank/DDBJ databases">
        <authorList>
            <person name="Kallberg Y."/>
            <person name="Tangrot J."/>
            <person name="Rosling A."/>
        </authorList>
    </citation>
    <scope>NUCLEOTIDE SEQUENCE</scope>
    <source>
        <strain evidence="2">BR232B</strain>
    </source>
</reference>
<feature type="coiled-coil region" evidence="1">
    <location>
        <begin position="76"/>
        <end position="166"/>
    </location>
</feature>
<proteinExistence type="predicted"/>
<dbReference type="Proteomes" id="UP000789739">
    <property type="component" value="Unassembled WGS sequence"/>
</dbReference>